<proteinExistence type="predicted"/>
<dbReference type="AlphaFoldDB" id="A0A8J2V7P4"/>
<evidence type="ECO:0000313" key="4">
    <source>
        <dbReference type="Proteomes" id="UP000652231"/>
    </source>
</evidence>
<gene>
    <name evidence="3" type="ORF">GCM10011312_02650</name>
</gene>
<organism evidence="3 4">
    <name type="scientific">Planktosalinus lacus</name>
    <dbReference type="NCBI Taxonomy" id="1526573"/>
    <lineage>
        <taxon>Bacteria</taxon>
        <taxon>Pseudomonadati</taxon>
        <taxon>Bacteroidota</taxon>
        <taxon>Flavobacteriia</taxon>
        <taxon>Flavobacteriales</taxon>
        <taxon>Flavobacteriaceae</taxon>
        <taxon>Planktosalinus</taxon>
    </lineage>
</organism>
<comment type="caution">
    <text evidence="3">The sequence shown here is derived from an EMBL/GenBank/DDBJ whole genome shotgun (WGS) entry which is preliminary data.</text>
</comment>
<evidence type="ECO:0000313" key="3">
    <source>
        <dbReference type="EMBL" id="GGD81741.1"/>
    </source>
</evidence>
<accession>A0A8J2V7P4</accession>
<protein>
    <recommendedName>
        <fullName evidence="2">SbsA Ig-like domain-containing protein</fullName>
    </recommendedName>
</protein>
<evidence type="ECO:0000259" key="2">
    <source>
        <dbReference type="Pfam" id="PF13205"/>
    </source>
</evidence>
<name>A0A8J2V7P4_9FLAO</name>
<feature type="domain" description="SbsA Ig-like" evidence="2">
    <location>
        <begin position="33"/>
        <end position="134"/>
    </location>
</feature>
<keyword evidence="1" id="KW-0732">Signal</keyword>
<reference evidence="3" key="2">
    <citation type="submission" date="2020-09" db="EMBL/GenBank/DDBJ databases">
        <authorList>
            <person name="Sun Q."/>
            <person name="Zhou Y."/>
        </authorList>
    </citation>
    <scope>NUCLEOTIDE SEQUENCE</scope>
    <source>
        <strain evidence="3">CGMCC 1.12924</strain>
    </source>
</reference>
<dbReference type="Proteomes" id="UP000652231">
    <property type="component" value="Unassembled WGS sequence"/>
</dbReference>
<keyword evidence="4" id="KW-1185">Reference proteome</keyword>
<dbReference type="InterPro" id="IPR032812">
    <property type="entry name" value="SbsA_Ig"/>
</dbReference>
<reference evidence="3" key="1">
    <citation type="journal article" date="2014" name="Int. J. Syst. Evol. Microbiol.">
        <title>Complete genome sequence of Corynebacterium casei LMG S-19264T (=DSM 44701T), isolated from a smear-ripened cheese.</title>
        <authorList>
            <consortium name="US DOE Joint Genome Institute (JGI-PGF)"/>
            <person name="Walter F."/>
            <person name="Albersmeier A."/>
            <person name="Kalinowski J."/>
            <person name="Ruckert C."/>
        </authorList>
    </citation>
    <scope>NUCLEOTIDE SEQUENCE</scope>
    <source>
        <strain evidence="3">CGMCC 1.12924</strain>
    </source>
</reference>
<sequence length="535" mass="61407">MKGNYLYVFFLLLFSLSFVDCAKRGNPQGGARDTIPPVILKAVPENYSTNFKGNEITIEFDEYIKLKDLQNQLVISPPLDNQPVITPFGTSKTLKIVINDTLKENTTYTINFGSSIVDNNEDNSFDYFKYVFSTGSYIDSLKVLGTISDALNLNPDEKVTVMLYEINEQFSDSVIYKNKPLYVASSQSAPGFFSIENIKEGDYLLVGLKDNNSNYKFDPKVDKIGFLEDPISVPTDTSFNINLFKEVPDYSMVRLSSVNRQKLQFGYEGNVDSLQIELLNSKPSGFEYQITKEKEKDTLNYWFTPIIETDSLSFKVSNRSKTDTLSVRLKEEETDSLVVSPLKTGTLLLNESFMITASNPIVDFDKEHIQIIDKDSAYVDFNIDFDSFHNTVNLQFEKEERQVYTLNLYPESITDFFGAVIDTLQFRTNTRSISDYGFLSLSLENVLEYPLIVQLVTESGEVRKEFYAEDEQTTFNFEHILPGMHYVRIIYDTNKNGKWDTGSFLKKQQPERVIYFPKLLDIRANWTLNETFILE</sequence>
<dbReference type="RefSeq" id="WP_188438693.1">
    <property type="nucleotide sequence ID" value="NZ_BMGK01000001.1"/>
</dbReference>
<dbReference type="Pfam" id="PF13205">
    <property type="entry name" value="Big_5"/>
    <property type="match status" value="1"/>
</dbReference>
<evidence type="ECO:0000256" key="1">
    <source>
        <dbReference type="ARBA" id="ARBA00022729"/>
    </source>
</evidence>
<dbReference type="EMBL" id="BMGK01000001">
    <property type="protein sequence ID" value="GGD81741.1"/>
    <property type="molecule type" value="Genomic_DNA"/>
</dbReference>